<sequence length="361" mass="42782">NKIQNAKRDKTTINLTQKTQDLSISPKGDIFDQDLQNIKWPNNLKRQLKDSASEDELPNIIYQPIGNNEENFQILVDGNEKRKGNPFKTKPKRKKFRFSEHHELSDEEIINEIEKDIKIMERINKSKNTIHINFLDRPSNNQEPYEWKLEILESIQQPPKEDEETESILENEYNYLSLPYITSEDLYGDESQDILCEDKYLFHLPGANLNKIQFLELLTEEGIAGNLSNQLWDKISSMVILARRGLYFNKNWAQWYLGFNGSTYQTRILKWVGDGYIFIDEELWWSEYPSKPEIEESFFFWKPSKNLSWPGYSTDTHLSHLGQFNSKINQQNQDFFSKNVLVSLIKFFIGFLYQYFSLIWN</sequence>
<keyword evidence="1" id="KW-0812">Transmembrane</keyword>
<organism evidence="2 3">
    <name type="scientific">Austropuccinia psidii MF-1</name>
    <dbReference type="NCBI Taxonomy" id="1389203"/>
    <lineage>
        <taxon>Eukaryota</taxon>
        <taxon>Fungi</taxon>
        <taxon>Dikarya</taxon>
        <taxon>Basidiomycota</taxon>
        <taxon>Pucciniomycotina</taxon>
        <taxon>Pucciniomycetes</taxon>
        <taxon>Pucciniales</taxon>
        <taxon>Sphaerophragmiaceae</taxon>
        <taxon>Austropuccinia</taxon>
    </lineage>
</organism>
<accession>A0A9Q3PHG0</accession>
<evidence type="ECO:0000313" key="3">
    <source>
        <dbReference type="Proteomes" id="UP000765509"/>
    </source>
</evidence>
<feature type="non-terminal residue" evidence="2">
    <location>
        <position position="1"/>
    </location>
</feature>
<feature type="transmembrane region" description="Helical" evidence="1">
    <location>
        <begin position="340"/>
        <end position="360"/>
    </location>
</feature>
<proteinExistence type="predicted"/>
<dbReference type="EMBL" id="AVOT02069439">
    <property type="protein sequence ID" value="MBW0560346.1"/>
    <property type="molecule type" value="Genomic_DNA"/>
</dbReference>
<comment type="caution">
    <text evidence="2">The sequence shown here is derived from an EMBL/GenBank/DDBJ whole genome shotgun (WGS) entry which is preliminary data.</text>
</comment>
<evidence type="ECO:0000256" key="1">
    <source>
        <dbReference type="SAM" id="Phobius"/>
    </source>
</evidence>
<keyword evidence="1" id="KW-0472">Membrane</keyword>
<keyword evidence="3" id="KW-1185">Reference proteome</keyword>
<reference evidence="2" key="1">
    <citation type="submission" date="2021-03" db="EMBL/GenBank/DDBJ databases">
        <title>Draft genome sequence of rust myrtle Austropuccinia psidii MF-1, a brazilian biotype.</title>
        <authorList>
            <person name="Quecine M.C."/>
            <person name="Pachon D.M.R."/>
            <person name="Bonatelli M.L."/>
            <person name="Correr F.H."/>
            <person name="Franceschini L.M."/>
            <person name="Leite T.F."/>
            <person name="Margarido G.R.A."/>
            <person name="Almeida C.A."/>
            <person name="Ferrarezi J.A."/>
            <person name="Labate C.A."/>
        </authorList>
    </citation>
    <scope>NUCLEOTIDE SEQUENCE</scope>
    <source>
        <strain evidence="2">MF-1</strain>
    </source>
</reference>
<dbReference type="Proteomes" id="UP000765509">
    <property type="component" value="Unassembled WGS sequence"/>
</dbReference>
<protein>
    <submittedName>
        <fullName evidence="2">Uncharacterized protein</fullName>
    </submittedName>
</protein>
<keyword evidence="1" id="KW-1133">Transmembrane helix</keyword>
<name>A0A9Q3PHG0_9BASI</name>
<gene>
    <name evidence="2" type="ORF">O181_100061</name>
</gene>
<dbReference type="AlphaFoldDB" id="A0A9Q3PHG0"/>
<evidence type="ECO:0000313" key="2">
    <source>
        <dbReference type="EMBL" id="MBW0560346.1"/>
    </source>
</evidence>